<protein>
    <submittedName>
        <fullName evidence="4">S-phase kinase-associated protein 1</fullName>
    </submittedName>
</protein>
<dbReference type="SUPFAM" id="SSF81382">
    <property type="entry name" value="Skp1 dimerisation domain-like"/>
    <property type="match status" value="1"/>
</dbReference>
<evidence type="ECO:0000313" key="4">
    <source>
        <dbReference type="EMBL" id="KRX87087.1"/>
    </source>
</evidence>
<dbReference type="InterPro" id="IPR011333">
    <property type="entry name" value="SKP1/BTB/POZ_sf"/>
</dbReference>
<dbReference type="STRING" id="6337.A0A0V0XGF2"/>
<dbReference type="GO" id="GO:0006511">
    <property type="term" value="P:ubiquitin-dependent protein catabolic process"/>
    <property type="evidence" value="ECO:0007669"/>
    <property type="project" value="InterPro"/>
</dbReference>
<dbReference type="PIRSF" id="PIRSF028729">
    <property type="entry name" value="E3_ubiquit_lig_SCF_Skp"/>
    <property type="match status" value="1"/>
</dbReference>
<dbReference type="InterPro" id="IPR001232">
    <property type="entry name" value="SKP1-like"/>
</dbReference>
<reference evidence="4 5" key="1">
    <citation type="submission" date="2015-01" db="EMBL/GenBank/DDBJ databases">
        <title>Evolution of Trichinella species and genotypes.</title>
        <authorList>
            <person name="Korhonen P.K."/>
            <person name="Edoardo P."/>
            <person name="Giuseppe L.R."/>
            <person name="Gasser R.B."/>
        </authorList>
    </citation>
    <scope>NUCLEOTIDE SEQUENCE [LARGE SCALE GENOMIC DNA]</scope>
    <source>
        <strain evidence="4">ISS141</strain>
    </source>
</reference>
<dbReference type="InterPro" id="IPR036296">
    <property type="entry name" value="SKP1-like_dim_sf"/>
</dbReference>
<proteinExistence type="inferred from homology"/>
<dbReference type="SMART" id="SM00512">
    <property type="entry name" value="Skp1"/>
    <property type="match status" value="1"/>
</dbReference>
<name>A0A0V0XGF2_TRIPS</name>
<feature type="domain" description="SKP1 component POZ" evidence="3">
    <location>
        <begin position="6"/>
        <end position="72"/>
    </location>
</feature>
<dbReference type="InterPro" id="IPR016897">
    <property type="entry name" value="SKP1"/>
</dbReference>
<gene>
    <name evidence="4" type="primary">Skp1</name>
    <name evidence="4" type="ORF">T4E_1058</name>
</gene>
<keyword evidence="2" id="KW-0833">Ubl conjugation pathway</keyword>
<sequence length="134" mass="15317">LTIMSPFVKVISNEGETFEVDIKAIKMSQTVKTMFEALGVDENRNDLEPIPFPLVDSATLKKIIAYCEHHKNDARPNFQRKGCISNWDFEFLANEPRMLISIIMAADYLEIQSLRKIAGVFVHHQITGKPLKRI</sequence>
<comment type="caution">
    <text evidence="4">The sequence shown here is derived from an EMBL/GenBank/DDBJ whole genome shotgun (WGS) entry which is preliminary data.</text>
</comment>
<dbReference type="EMBL" id="JYDU01000309">
    <property type="protein sequence ID" value="KRX87087.1"/>
    <property type="molecule type" value="Genomic_DNA"/>
</dbReference>
<evidence type="ECO:0000313" key="5">
    <source>
        <dbReference type="Proteomes" id="UP000054815"/>
    </source>
</evidence>
<accession>A0A0V0XGF2</accession>
<dbReference type="GO" id="GO:0016301">
    <property type="term" value="F:kinase activity"/>
    <property type="evidence" value="ECO:0007669"/>
    <property type="project" value="UniProtKB-KW"/>
</dbReference>
<dbReference type="CDD" id="cd18322">
    <property type="entry name" value="BTB_POZ_SKP1"/>
    <property type="match status" value="1"/>
</dbReference>
<evidence type="ECO:0000259" key="3">
    <source>
        <dbReference type="Pfam" id="PF03931"/>
    </source>
</evidence>
<keyword evidence="4" id="KW-0418">Kinase</keyword>
<evidence type="ECO:0000256" key="2">
    <source>
        <dbReference type="ARBA" id="ARBA00022786"/>
    </source>
</evidence>
<dbReference type="AlphaFoldDB" id="A0A0V0XGF2"/>
<dbReference type="Pfam" id="PF03931">
    <property type="entry name" value="Skp1_POZ"/>
    <property type="match status" value="1"/>
</dbReference>
<organism evidence="4 5">
    <name type="scientific">Trichinella pseudospiralis</name>
    <name type="common">Parasitic roundworm</name>
    <dbReference type="NCBI Taxonomy" id="6337"/>
    <lineage>
        <taxon>Eukaryota</taxon>
        <taxon>Metazoa</taxon>
        <taxon>Ecdysozoa</taxon>
        <taxon>Nematoda</taxon>
        <taxon>Enoplea</taxon>
        <taxon>Dorylaimia</taxon>
        <taxon>Trichinellida</taxon>
        <taxon>Trichinellidae</taxon>
        <taxon>Trichinella</taxon>
    </lineage>
</organism>
<dbReference type="PANTHER" id="PTHR11165">
    <property type="entry name" value="SKP1"/>
    <property type="match status" value="1"/>
</dbReference>
<keyword evidence="4" id="KW-0808">Transferase</keyword>
<dbReference type="Proteomes" id="UP000054815">
    <property type="component" value="Unassembled WGS sequence"/>
</dbReference>
<feature type="non-terminal residue" evidence="4">
    <location>
        <position position="1"/>
    </location>
</feature>
<dbReference type="SUPFAM" id="SSF54695">
    <property type="entry name" value="POZ domain"/>
    <property type="match status" value="1"/>
</dbReference>
<dbReference type="InterPro" id="IPR016073">
    <property type="entry name" value="Skp1_comp_POZ"/>
</dbReference>
<dbReference type="Gene3D" id="3.30.710.10">
    <property type="entry name" value="Potassium Channel Kv1.1, Chain A"/>
    <property type="match status" value="1"/>
</dbReference>
<comment type="similarity">
    <text evidence="1">Belongs to the SKP1 family.</text>
</comment>
<evidence type="ECO:0000256" key="1">
    <source>
        <dbReference type="ARBA" id="ARBA00009993"/>
    </source>
</evidence>